<organism evidence="2 3">
    <name type="scientific">Monilinia vaccinii-corymbosi</name>
    <dbReference type="NCBI Taxonomy" id="61207"/>
    <lineage>
        <taxon>Eukaryota</taxon>
        <taxon>Fungi</taxon>
        <taxon>Dikarya</taxon>
        <taxon>Ascomycota</taxon>
        <taxon>Pezizomycotina</taxon>
        <taxon>Leotiomycetes</taxon>
        <taxon>Helotiales</taxon>
        <taxon>Sclerotiniaceae</taxon>
        <taxon>Monilinia</taxon>
    </lineage>
</organism>
<protein>
    <submittedName>
        <fullName evidence="2">Uncharacterized protein</fullName>
    </submittedName>
</protein>
<keyword evidence="3" id="KW-1185">Reference proteome</keyword>
<evidence type="ECO:0000313" key="3">
    <source>
        <dbReference type="Proteomes" id="UP000672032"/>
    </source>
</evidence>
<dbReference type="Proteomes" id="UP000672032">
    <property type="component" value="Chromosome 2"/>
</dbReference>
<dbReference type="PROSITE" id="PS51257">
    <property type="entry name" value="PROKAR_LIPOPROTEIN"/>
    <property type="match status" value="1"/>
</dbReference>
<name>A0A8A3P811_9HELO</name>
<dbReference type="EMBL" id="CP063406">
    <property type="protein sequence ID" value="QSZ32091.1"/>
    <property type="molecule type" value="Genomic_DNA"/>
</dbReference>
<dbReference type="AlphaFoldDB" id="A0A8A3P811"/>
<evidence type="ECO:0000256" key="1">
    <source>
        <dbReference type="SAM" id="MobiDB-lite"/>
    </source>
</evidence>
<dbReference type="OrthoDB" id="3944132at2759"/>
<accession>A0A8A3P811</accession>
<reference evidence="2" key="1">
    <citation type="submission" date="2020-10" db="EMBL/GenBank/DDBJ databases">
        <title>Genome Sequence of Monilinia vaccinii-corymbosi Sheds Light on Mummy Berry Disease Infection of Blueberry and Mating Type.</title>
        <authorList>
            <person name="Yow A.G."/>
            <person name="Zhang Y."/>
            <person name="Bansal K."/>
            <person name="Eacker S.M."/>
            <person name="Sullivan S."/>
            <person name="Liachko I."/>
            <person name="Cubeta M.A."/>
            <person name="Rollins J.A."/>
            <person name="Ashrafi H."/>
        </authorList>
    </citation>
    <scope>NUCLEOTIDE SEQUENCE</scope>
    <source>
        <strain evidence="2">RL-1</strain>
    </source>
</reference>
<evidence type="ECO:0000313" key="2">
    <source>
        <dbReference type="EMBL" id="QSZ32091.1"/>
    </source>
</evidence>
<sequence length="524" mass="58978">MSVPIEKLQLRTILCERVFVKWMNPSGAPSTLGSCLYDNKQNPKFVMTVSCNREGYIHVHFSLVVSIKRNGKNQQMEMLFVVPPDANFASASTPFPISTTDDLSFLDASALHEAGISESQQVILLRFDLTAKGFVLAKKKAWPIIKPSNTTSSQLIRSLESLSDTTTFSAYMRPNSYAREGLKELCKRLSNTGAAIHKPNMKETYVQQGAMLVEWGKFIHQDRQDNPPPYPDNSIRPSPEVQVPQSPPIRLENKTNSFGTTIPETPSRTPITQNTSPVLHGIFSASVEEPLDSEVNLDNNEDVPSDIEEDLRDIDYFEPDSDEEFLANLNSRELSQQLEDALAIPKMLKAKLKEWLDRATTINPNVHEHKRLISKLSTLGHCIRTSNTRLFDATLPWCSALFFHNPFDSFSAVGLRNETNQCLISDMVRLIKWANEFRHGAEMNSLVMDEFVKLGRAARTTYPHPGRHQTEYERQKTACIICVVAEFGKSGVDGGGEDCKPVPRKRYPLEETHGNISKRAKNIQ</sequence>
<gene>
    <name evidence="2" type="ORF">DSL72_001660</name>
</gene>
<proteinExistence type="predicted"/>
<feature type="compositionally biased region" description="Polar residues" evidence="1">
    <location>
        <begin position="254"/>
        <end position="275"/>
    </location>
</feature>
<feature type="region of interest" description="Disordered" evidence="1">
    <location>
        <begin position="221"/>
        <end position="275"/>
    </location>
</feature>